<name>A0AAW1WBF5_RUBAR</name>
<protein>
    <submittedName>
        <fullName evidence="1">Uncharacterized protein</fullName>
    </submittedName>
</protein>
<accession>A0AAW1WBF5</accession>
<reference evidence="1 2" key="1">
    <citation type="journal article" date="2023" name="G3 (Bethesda)">
        <title>A chromosome-length genome assembly and annotation of blackberry (Rubus argutus, cv. 'Hillquist').</title>
        <authorList>
            <person name="Bruna T."/>
            <person name="Aryal R."/>
            <person name="Dudchenko O."/>
            <person name="Sargent D.J."/>
            <person name="Mead D."/>
            <person name="Buti M."/>
            <person name="Cavallini A."/>
            <person name="Hytonen T."/>
            <person name="Andres J."/>
            <person name="Pham M."/>
            <person name="Weisz D."/>
            <person name="Mascagni F."/>
            <person name="Usai G."/>
            <person name="Natali L."/>
            <person name="Bassil N."/>
            <person name="Fernandez G.E."/>
            <person name="Lomsadze A."/>
            <person name="Armour M."/>
            <person name="Olukolu B."/>
            <person name="Poorten T."/>
            <person name="Britton C."/>
            <person name="Davik J."/>
            <person name="Ashrafi H."/>
            <person name="Aiden E.L."/>
            <person name="Borodovsky M."/>
            <person name="Worthington M."/>
        </authorList>
    </citation>
    <scope>NUCLEOTIDE SEQUENCE [LARGE SCALE GENOMIC DNA]</scope>
    <source>
        <strain evidence="1">PI 553951</strain>
    </source>
</reference>
<dbReference type="AlphaFoldDB" id="A0AAW1WBF5"/>
<evidence type="ECO:0000313" key="1">
    <source>
        <dbReference type="EMBL" id="KAK9921148.1"/>
    </source>
</evidence>
<proteinExistence type="predicted"/>
<gene>
    <name evidence="1" type="ORF">M0R45_029671</name>
</gene>
<comment type="caution">
    <text evidence="1">The sequence shown here is derived from an EMBL/GenBank/DDBJ whole genome shotgun (WGS) entry which is preliminary data.</text>
</comment>
<sequence>MPYTGILLESYNPDNASDNALDPKGELGVYLDGLAAANDVQAYVKENRFGVPAISSGHPHCNFYSDVLRGLKGESEKSDCISATRV</sequence>
<dbReference type="EMBL" id="JBEDUW010000006">
    <property type="protein sequence ID" value="KAK9921148.1"/>
    <property type="molecule type" value="Genomic_DNA"/>
</dbReference>
<dbReference type="Proteomes" id="UP001457282">
    <property type="component" value="Unassembled WGS sequence"/>
</dbReference>
<keyword evidence="2" id="KW-1185">Reference proteome</keyword>
<organism evidence="1 2">
    <name type="scientific">Rubus argutus</name>
    <name type="common">Southern blackberry</name>
    <dbReference type="NCBI Taxonomy" id="59490"/>
    <lineage>
        <taxon>Eukaryota</taxon>
        <taxon>Viridiplantae</taxon>
        <taxon>Streptophyta</taxon>
        <taxon>Embryophyta</taxon>
        <taxon>Tracheophyta</taxon>
        <taxon>Spermatophyta</taxon>
        <taxon>Magnoliopsida</taxon>
        <taxon>eudicotyledons</taxon>
        <taxon>Gunneridae</taxon>
        <taxon>Pentapetalae</taxon>
        <taxon>rosids</taxon>
        <taxon>fabids</taxon>
        <taxon>Rosales</taxon>
        <taxon>Rosaceae</taxon>
        <taxon>Rosoideae</taxon>
        <taxon>Rosoideae incertae sedis</taxon>
        <taxon>Rubus</taxon>
    </lineage>
</organism>
<evidence type="ECO:0000313" key="2">
    <source>
        <dbReference type="Proteomes" id="UP001457282"/>
    </source>
</evidence>